<evidence type="ECO:0000256" key="5">
    <source>
        <dbReference type="PIRSR" id="PIRSR037505-2"/>
    </source>
</evidence>
<evidence type="ECO:0000313" key="9">
    <source>
        <dbReference type="Proteomes" id="UP000325243"/>
    </source>
</evidence>
<evidence type="ECO:0000256" key="3">
    <source>
        <dbReference type="ARBA" id="ARBA00022723"/>
    </source>
</evidence>
<dbReference type="EMBL" id="VSSB01000001">
    <property type="protein sequence ID" value="TYL52347.1"/>
    <property type="molecule type" value="Genomic_DNA"/>
</dbReference>
<dbReference type="InterPro" id="IPR036589">
    <property type="entry name" value="HCY_dom_sf"/>
</dbReference>
<evidence type="ECO:0000259" key="7">
    <source>
        <dbReference type="PROSITE" id="PS50970"/>
    </source>
</evidence>
<dbReference type="PROSITE" id="PS50970">
    <property type="entry name" value="HCY"/>
    <property type="match status" value="1"/>
</dbReference>
<dbReference type="InterPro" id="IPR017226">
    <property type="entry name" value="BHMT-like"/>
</dbReference>
<organism evidence="8 9">
    <name type="scientific">Agromyces mariniharenae</name>
    <dbReference type="NCBI Taxonomy" id="2604423"/>
    <lineage>
        <taxon>Bacteria</taxon>
        <taxon>Bacillati</taxon>
        <taxon>Actinomycetota</taxon>
        <taxon>Actinomycetes</taxon>
        <taxon>Micrococcales</taxon>
        <taxon>Microbacteriaceae</taxon>
        <taxon>Agromyces</taxon>
    </lineage>
</organism>
<dbReference type="NCBIfam" id="NF007020">
    <property type="entry name" value="PRK09485.1"/>
    <property type="match status" value="1"/>
</dbReference>
<dbReference type="SUPFAM" id="SSF82282">
    <property type="entry name" value="Homocysteine S-methyltransferase"/>
    <property type="match status" value="1"/>
</dbReference>
<keyword evidence="4 5" id="KW-0862">Zinc</keyword>
<proteinExistence type="predicted"/>
<evidence type="ECO:0000256" key="4">
    <source>
        <dbReference type="ARBA" id="ARBA00022833"/>
    </source>
</evidence>
<accession>A0A5S4UZQ0</accession>
<evidence type="ECO:0000256" key="1">
    <source>
        <dbReference type="ARBA" id="ARBA00022603"/>
    </source>
</evidence>
<dbReference type="AlphaFoldDB" id="A0A5S4UZQ0"/>
<evidence type="ECO:0000256" key="6">
    <source>
        <dbReference type="PROSITE-ProRule" id="PRU00333"/>
    </source>
</evidence>
<dbReference type="GO" id="GO:0008898">
    <property type="term" value="F:S-adenosylmethionine-homocysteine S-methyltransferase activity"/>
    <property type="evidence" value="ECO:0007669"/>
    <property type="project" value="TreeGrafter"/>
</dbReference>
<protein>
    <submittedName>
        <fullName evidence="8">Homocysteine S-methyltransferase</fullName>
        <ecNumber evidence="8">2.1.1.10</ecNumber>
    </submittedName>
</protein>
<dbReference type="GO" id="GO:0033528">
    <property type="term" value="P:S-methylmethionine cycle"/>
    <property type="evidence" value="ECO:0007669"/>
    <property type="project" value="TreeGrafter"/>
</dbReference>
<keyword evidence="9" id="KW-1185">Reference proteome</keyword>
<dbReference type="Gene3D" id="3.20.20.330">
    <property type="entry name" value="Homocysteine-binding-like domain"/>
    <property type="match status" value="1"/>
</dbReference>
<comment type="cofactor">
    <cofactor evidence="5">
        <name>Zn(2+)</name>
        <dbReference type="ChEBI" id="CHEBI:29105"/>
    </cofactor>
    <text evidence="5">Binds 1 zinc ion per subunit.</text>
</comment>
<dbReference type="PANTHER" id="PTHR46015:SF1">
    <property type="entry name" value="HOMOCYSTEINE S-METHYLTRANSFERASE-LIKE ISOFORM 1"/>
    <property type="match status" value="1"/>
</dbReference>
<dbReference type="Pfam" id="PF02574">
    <property type="entry name" value="S-methyl_trans"/>
    <property type="match status" value="1"/>
</dbReference>
<dbReference type="PIRSF" id="PIRSF037505">
    <property type="entry name" value="Betaine_HMT"/>
    <property type="match status" value="1"/>
</dbReference>
<name>A0A5S4UZQ0_9MICO</name>
<dbReference type="PANTHER" id="PTHR46015">
    <property type="entry name" value="ZGC:172121"/>
    <property type="match status" value="1"/>
</dbReference>
<dbReference type="Proteomes" id="UP000325243">
    <property type="component" value="Unassembled WGS sequence"/>
</dbReference>
<feature type="binding site" evidence="5 6">
    <location>
        <position position="217"/>
    </location>
    <ligand>
        <name>Zn(2+)</name>
        <dbReference type="ChEBI" id="CHEBI:29105"/>
    </ligand>
</feature>
<feature type="binding site" evidence="6">
    <location>
        <position position="280"/>
    </location>
    <ligand>
        <name>Zn(2+)</name>
        <dbReference type="ChEBI" id="CHEBI:29105"/>
    </ligand>
</feature>
<comment type="caution">
    <text evidence="8">The sequence shown here is derived from an EMBL/GenBank/DDBJ whole genome shotgun (WGS) entry which is preliminary data.</text>
</comment>
<dbReference type="InterPro" id="IPR003726">
    <property type="entry name" value="HCY_dom"/>
</dbReference>
<sequence length="299" mass="31178">MPRRTPADALADGPLVLDGGLGTRLAERGADVSSALWSAAVLADRPELVLDVHREYLAAGADVVISASYQVSHDGFARAGLDRATTDAMLARSVELARRACEEAERGFVAASVGPYGATLGDGSEYRDLGLGVAELRAWHHDRLRVLADAAPDLLAIETVASLAEVEAIIAELDGVGVPAWVSVTPADGRLRSGEPLAEALAIAAASDDVLAVGVNCCPPDEVTDAIVAARSATSKPIVVYPNSGERWDAATRTWHGSGAFPEALVREWRDAGAALIGGCCRTGPDDVRTVARVLEQGR</sequence>
<reference evidence="8 9" key="1">
    <citation type="submission" date="2019-08" db="EMBL/GenBank/DDBJ databases">
        <authorList>
            <person name="Hu J."/>
        </authorList>
    </citation>
    <scope>NUCLEOTIDE SEQUENCE [LARGE SCALE GENOMIC DNA]</scope>
    <source>
        <strain evidence="8 9">NEAU-184</strain>
    </source>
</reference>
<feature type="binding site" evidence="6">
    <location>
        <position position="281"/>
    </location>
    <ligand>
        <name>Zn(2+)</name>
        <dbReference type="ChEBI" id="CHEBI:29105"/>
    </ligand>
</feature>
<evidence type="ECO:0000313" key="8">
    <source>
        <dbReference type="EMBL" id="TYL52347.1"/>
    </source>
</evidence>
<feature type="domain" description="Hcy-binding" evidence="7">
    <location>
        <begin position="3"/>
        <end position="295"/>
    </location>
</feature>
<evidence type="ECO:0000256" key="2">
    <source>
        <dbReference type="ARBA" id="ARBA00022679"/>
    </source>
</evidence>
<dbReference type="EC" id="2.1.1.10" evidence="8"/>
<dbReference type="InterPro" id="IPR051486">
    <property type="entry name" value="Hcy_S-methyltransferase"/>
</dbReference>
<keyword evidence="2 6" id="KW-0808">Transferase</keyword>
<keyword evidence="3 5" id="KW-0479">Metal-binding</keyword>
<dbReference type="GO" id="GO:0009086">
    <property type="term" value="P:methionine biosynthetic process"/>
    <property type="evidence" value="ECO:0007669"/>
    <property type="project" value="InterPro"/>
</dbReference>
<gene>
    <name evidence="8" type="primary">mmuM</name>
    <name evidence="8" type="ORF">FYC51_00805</name>
</gene>
<dbReference type="GO" id="GO:0008270">
    <property type="term" value="F:zinc ion binding"/>
    <property type="evidence" value="ECO:0007669"/>
    <property type="project" value="InterPro"/>
</dbReference>
<dbReference type="GO" id="GO:0032259">
    <property type="term" value="P:methylation"/>
    <property type="evidence" value="ECO:0007669"/>
    <property type="project" value="UniProtKB-KW"/>
</dbReference>
<keyword evidence="1 6" id="KW-0489">Methyltransferase</keyword>
<dbReference type="RefSeq" id="WP_148731811.1">
    <property type="nucleotide sequence ID" value="NZ_VSSB01000001.1"/>
</dbReference>